<proteinExistence type="predicted"/>
<reference evidence="2" key="2">
    <citation type="submission" date="2013-07" db="EMBL/GenBank/DDBJ databases">
        <authorList>
            <consortium name="The Broad Institute Genome Sequencing Platform"/>
            <person name="Cuomo C."/>
            <person name="Litvintseva A."/>
            <person name="Chen Y."/>
            <person name="Heitman J."/>
            <person name="Sun S."/>
            <person name="Springer D."/>
            <person name="Dromer F."/>
            <person name="Young S.K."/>
            <person name="Zeng Q."/>
            <person name="Gargeya S."/>
            <person name="Fitzgerald M."/>
            <person name="Abouelleil A."/>
            <person name="Alvarado L."/>
            <person name="Berlin A.M."/>
            <person name="Chapman S.B."/>
            <person name="Dewar J."/>
            <person name="Goldberg J."/>
            <person name="Griggs A."/>
            <person name="Gujja S."/>
            <person name="Hansen M."/>
            <person name="Howarth C."/>
            <person name="Imamovic A."/>
            <person name="Larimer J."/>
            <person name="McCowan C."/>
            <person name="Murphy C."/>
            <person name="Pearson M."/>
            <person name="Priest M."/>
            <person name="Roberts A."/>
            <person name="Saif S."/>
            <person name="Shea T."/>
            <person name="Sykes S."/>
            <person name="Wortman J."/>
            <person name="Nusbaum C."/>
            <person name="Birren B."/>
        </authorList>
    </citation>
    <scope>NUCLEOTIDE SEQUENCE</scope>
    <source>
        <strain evidence="2">CBS 10118</strain>
    </source>
</reference>
<gene>
    <name evidence="1" type="ORF">I302_00359</name>
    <name evidence="2" type="ORF">I302_101682</name>
</gene>
<sequence>MFRATGQIPLFRSMLLQSRQIIPKGLAHTSSFPLCSRTAISSIQLPTLTMVLGLTGLAVSSYNCNTRLEQMSKEFDERITGLEIKIERSFERIGKSLDELHDQLKDMKRRLEDIDL</sequence>
<dbReference type="KEGG" id="kbi:30204758"/>
<keyword evidence="3" id="KW-1185">Reference proteome</keyword>
<evidence type="ECO:0000313" key="1">
    <source>
        <dbReference type="EMBL" id="OCF28869.1"/>
    </source>
</evidence>
<dbReference type="Gene3D" id="1.20.5.50">
    <property type="match status" value="1"/>
</dbReference>
<dbReference type="EMBL" id="CP144541">
    <property type="protein sequence ID" value="WVW79712.1"/>
    <property type="molecule type" value="Genomic_DNA"/>
</dbReference>
<reference evidence="2" key="4">
    <citation type="submission" date="2024-02" db="EMBL/GenBank/DDBJ databases">
        <title>Comparative genomics of Cryptococcus and Kwoniella reveals pathogenesis evolution and contrasting modes of karyotype evolution via chromosome fusion or intercentromeric recombination.</title>
        <authorList>
            <person name="Coelho M.A."/>
            <person name="David-Palma M."/>
            <person name="Shea T."/>
            <person name="Bowers K."/>
            <person name="McGinley-Smith S."/>
            <person name="Mohammad A.W."/>
            <person name="Gnirke A."/>
            <person name="Yurkov A.M."/>
            <person name="Nowrousian M."/>
            <person name="Sun S."/>
            <person name="Cuomo C.A."/>
            <person name="Heitman J."/>
        </authorList>
    </citation>
    <scope>NUCLEOTIDE SEQUENCE</scope>
    <source>
        <strain evidence="2">CBS 10118</strain>
    </source>
</reference>
<name>A0A1B9GCW6_9TREE</name>
<accession>A0A1B9GCW6</accession>
<dbReference type="Proteomes" id="UP000092730">
    <property type="component" value="Chromosome 1"/>
</dbReference>
<dbReference type="AlphaFoldDB" id="A0A1B9GCW6"/>
<reference evidence="1" key="3">
    <citation type="submission" date="2014-01" db="EMBL/GenBank/DDBJ databases">
        <title>Evolution of pathogenesis and genome organization in the Tremellales.</title>
        <authorList>
            <person name="Cuomo C."/>
            <person name="Litvintseva A."/>
            <person name="Heitman J."/>
            <person name="Chen Y."/>
            <person name="Sun S."/>
            <person name="Springer D."/>
            <person name="Dromer F."/>
            <person name="Young S."/>
            <person name="Zeng Q."/>
            <person name="Chapman S."/>
            <person name="Gujja S."/>
            <person name="Saif S."/>
            <person name="Birren B."/>
        </authorList>
    </citation>
    <scope>NUCLEOTIDE SEQUENCE</scope>
    <source>
        <strain evidence="1">CBS 10118</strain>
    </source>
</reference>
<dbReference type="EMBL" id="KI894018">
    <property type="protein sequence ID" value="OCF28869.1"/>
    <property type="molecule type" value="Genomic_DNA"/>
</dbReference>
<protein>
    <submittedName>
        <fullName evidence="1">Uncharacterized protein</fullName>
    </submittedName>
</protein>
<organism evidence="1">
    <name type="scientific">Kwoniella bestiolae CBS 10118</name>
    <dbReference type="NCBI Taxonomy" id="1296100"/>
    <lineage>
        <taxon>Eukaryota</taxon>
        <taxon>Fungi</taxon>
        <taxon>Dikarya</taxon>
        <taxon>Basidiomycota</taxon>
        <taxon>Agaricomycotina</taxon>
        <taxon>Tremellomycetes</taxon>
        <taxon>Tremellales</taxon>
        <taxon>Cryptococcaceae</taxon>
        <taxon>Kwoniella</taxon>
    </lineage>
</organism>
<evidence type="ECO:0000313" key="3">
    <source>
        <dbReference type="Proteomes" id="UP000092730"/>
    </source>
</evidence>
<dbReference type="RefSeq" id="XP_019049939.1">
    <property type="nucleotide sequence ID" value="XM_019187061.1"/>
</dbReference>
<dbReference type="VEuPathDB" id="FungiDB:I302_00359"/>
<evidence type="ECO:0000313" key="2">
    <source>
        <dbReference type="EMBL" id="WVW79712.1"/>
    </source>
</evidence>
<reference evidence="1" key="1">
    <citation type="submission" date="2013-07" db="EMBL/GenBank/DDBJ databases">
        <title>The Genome Sequence of Cryptococcus bestiolae CBS10118.</title>
        <authorList>
            <consortium name="The Broad Institute Genome Sequencing Platform"/>
            <person name="Cuomo C."/>
            <person name="Litvintseva A."/>
            <person name="Chen Y."/>
            <person name="Heitman J."/>
            <person name="Sun S."/>
            <person name="Springer D."/>
            <person name="Dromer F."/>
            <person name="Young S.K."/>
            <person name="Zeng Q."/>
            <person name="Gargeya S."/>
            <person name="Fitzgerald M."/>
            <person name="Abouelleil A."/>
            <person name="Alvarado L."/>
            <person name="Berlin A.M."/>
            <person name="Chapman S.B."/>
            <person name="Dewar J."/>
            <person name="Goldberg J."/>
            <person name="Griggs A."/>
            <person name="Gujja S."/>
            <person name="Hansen M."/>
            <person name="Howarth C."/>
            <person name="Imamovic A."/>
            <person name="Larimer J."/>
            <person name="McCowan C."/>
            <person name="Murphy C."/>
            <person name="Pearson M."/>
            <person name="Priest M."/>
            <person name="Roberts A."/>
            <person name="Saif S."/>
            <person name="Shea T."/>
            <person name="Sykes S."/>
            <person name="Wortman J."/>
            <person name="Nusbaum C."/>
            <person name="Birren B."/>
        </authorList>
    </citation>
    <scope>NUCLEOTIDE SEQUENCE [LARGE SCALE GENOMIC DNA]</scope>
    <source>
        <strain evidence="1">CBS 10118</strain>
    </source>
</reference>
<dbReference type="GeneID" id="30204758"/>